<sequence length="209" mass="23094">MTDFVASVNSIGRLNGTMEIGERDIFSLAKTREISWLVTSIKCGMWDSMYDVLQAVDLQGASVFPSSKSVECETIDVEPSDKDVQSVAEHILEHGSGSSTFCKRDQIIFGTFNGKQAALVGRVGELVAFKYFSKKEVKTVWVNENAETGFPYDVVVGEGNSQEYIEVKATRSAKKDWFIISAREWQFAVEKGDSFCIAYVVLAANSGIQ</sequence>
<comment type="caution">
    <text evidence="2">The sequence shown here is derived from an EMBL/GenBank/DDBJ whole genome shotgun (WGS) entry which is preliminary data.</text>
</comment>
<dbReference type="PANTHER" id="PTHR32387">
    <property type="entry name" value="WU:FJ29H11"/>
    <property type="match status" value="1"/>
</dbReference>
<dbReference type="AlphaFoldDB" id="A0AAN8V897"/>
<organism evidence="2 3">
    <name type="scientific">Dillenia turbinata</name>
    <dbReference type="NCBI Taxonomy" id="194707"/>
    <lineage>
        <taxon>Eukaryota</taxon>
        <taxon>Viridiplantae</taxon>
        <taxon>Streptophyta</taxon>
        <taxon>Embryophyta</taxon>
        <taxon>Tracheophyta</taxon>
        <taxon>Spermatophyta</taxon>
        <taxon>Magnoliopsida</taxon>
        <taxon>eudicotyledons</taxon>
        <taxon>Gunneridae</taxon>
        <taxon>Pentapetalae</taxon>
        <taxon>Dilleniales</taxon>
        <taxon>Dilleniaceae</taxon>
        <taxon>Dillenia</taxon>
    </lineage>
</organism>
<dbReference type="InterPro" id="IPR052957">
    <property type="entry name" value="Auxin_embryo_med"/>
</dbReference>
<protein>
    <submittedName>
        <fullName evidence="2">Protein NO VEIN, C-terminal</fullName>
    </submittedName>
</protein>
<evidence type="ECO:0000313" key="3">
    <source>
        <dbReference type="Proteomes" id="UP001370490"/>
    </source>
</evidence>
<feature type="domain" description="Protein NO VEIN C-terminal" evidence="1">
    <location>
        <begin position="124"/>
        <end position="205"/>
    </location>
</feature>
<dbReference type="GO" id="GO:0005634">
    <property type="term" value="C:nucleus"/>
    <property type="evidence" value="ECO:0007669"/>
    <property type="project" value="TreeGrafter"/>
</dbReference>
<dbReference type="EMBL" id="JBAMMX010000013">
    <property type="protein sequence ID" value="KAK6928659.1"/>
    <property type="molecule type" value="Genomic_DNA"/>
</dbReference>
<dbReference type="Pfam" id="PF13020">
    <property type="entry name" value="NOV_C"/>
    <property type="match status" value="1"/>
</dbReference>
<dbReference type="Proteomes" id="UP001370490">
    <property type="component" value="Unassembled WGS sequence"/>
</dbReference>
<keyword evidence="3" id="KW-1185">Reference proteome</keyword>
<dbReference type="GO" id="GO:0048364">
    <property type="term" value="P:root development"/>
    <property type="evidence" value="ECO:0007669"/>
    <property type="project" value="TreeGrafter"/>
</dbReference>
<proteinExistence type="predicted"/>
<evidence type="ECO:0000259" key="1">
    <source>
        <dbReference type="Pfam" id="PF13020"/>
    </source>
</evidence>
<dbReference type="GO" id="GO:0009793">
    <property type="term" value="P:embryo development ending in seed dormancy"/>
    <property type="evidence" value="ECO:0007669"/>
    <property type="project" value="TreeGrafter"/>
</dbReference>
<gene>
    <name evidence="2" type="ORF">RJ641_004864</name>
</gene>
<accession>A0AAN8V897</accession>
<dbReference type="PANTHER" id="PTHR32387:SF0">
    <property type="entry name" value="PROTEIN NO VEIN"/>
    <property type="match status" value="1"/>
</dbReference>
<dbReference type="GO" id="GO:0010305">
    <property type="term" value="P:leaf vascular tissue pattern formation"/>
    <property type="evidence" value="ECO:0007669"/>
    <property type="project" value="TreeGrafter"/>
</dbReference>
<name>A0AAN8V897_9MAGN</name>
<dbReference type="InterPro" id="IPR024975">
    <property type="entry name" value="NOV_C"/>
</dbReference>
<evidence type="ECO:0000313" key="2">
    <source>
        <dbReference type="EMBL" id="KAK6928659.1"/>
    </source>
</evidence>
<reference evidence="2 3" key="1">
    <citation type="submission" date="2023-12" db="EMBL/GenBank/DDBJ databases">
        <title>A high-quality genome assembly for Dillenia turbinata (Dilleniales).</title>
        <authorList>
            <person name="Chanderbali A."/>
        </authorList>
    </citation>
    <scope>NUCLEOTIDE SEQUENCE [LARGE SCALE GENOMIC DNA]</scope>
    <source>
        <strain evidence="2">LSX21</strain>
        <tissue evidence="2">Leaf</tissue>
    </source>
</reference>